<feature type="domain" description="Alkyl hydroperoxide reductase subunit C/ Thiol specific antioxidant" evidence="2">
    <location>
        <begin position="8"/>
        <end position="47"/>
    </location>
</feature>
<evidence type="ECO:0000313" key="4">
    <source>
        <dbReference type="Proteomes" id="UP000076567"/>
    </source>
</evidence>
<dbReference type="GO" id="GO:0016209">
    <property type="term" value="F:antioxidant activity"/>
    <property type="evidence" value="ECO:0007669"/>
    <property type="project" value="InterPro"/>
</dbReference>
<dbReference type="AlphaFoldDB" id="A0A163QD00"/>
<dbReference type="GO" id="GO:0016491">
    <property type="term" value="F:oxidoreductase activity"/>
    <property type="evidence" value="ECO:0007669"/>
    <property type="project" value="InterPro"/>
</dbReference>
<dbReference type="OrthoDB" id="9812811at2"/>
<keyword evidence="4" id="KW-1185">Reference proteome</keyword>
<dbReference type="GO" id="GO:0008168">
    <property type="term" value="F:methyltransferase activity"/>
    <property type="evidence" value="ECO:0007669"/>
    <property type="project" value="UniProtKB-KW"/>
</dbReference>
<sequence length="47" mass="5179">MGLLLKKGDHAPEFTLPSTLKKDISLSDFKGKKNVLVAFYPLDFTPG</sequence>
<dbReference type="Proteomes" id="UP000076567">
    <property type="component" value="Unassembled WGS sequence"/>
</dbReference>
<dbReference type="Pfam" id="PF00578">
    <property type="entry name" value="AhpC-TSA"/>
    <property type="match status" value="1"/>
</dbReference>
<gene>
    <name evidence="3" type="ORF">AWM68_09795</name>
</gene>
<accession>A0A163QD00</accession>
<evidence type="ECO:0000256" key="1">
    <source>
        <dbReference type="ARBA" id="ARBA00023157"/>
    </source>
</evidence>
<keyword evidence="3" id="KW-0489">Methyltransferase</keyword>
<organism evidence="3 4">
    <name type="scientific">Fictibacillus phosphorivorans</name>
    <dbReference type="NCBI Taxonomy" id="1221500"/>
    <lineage>
        <taxon>Bacteria</taxon>
        <taxon>Bacillati</taxon>
        <taxon>Bacillota</taxon>
        <taxon>Bacilli</taxon>
        <taxon>Bacillales</taxon>
        <taxon>Fictibacillaceae</taxon>
        <taxon>Fictibacillus</taxon>
    </lineage>
</organism>
<protein>
    <submittedName>
        <fullName evidence="3">tRNA(5-methylaminomethyl-2-thiouridylate) methyltransferase</fullName>
    </submittedName>
</protein>
<dbReference type="SUPFAM" id="SSF52833">
    <property type="entry name" value="Thioredoxin-like"/>
    <property type="match status" value="1"/>
</dbReference>
<dbReference type="Gene3D" id="3.40.30.10">
    <property type="entry name" value="Glutaredoxin"/>
    <property type="match status" value="1"/>
</dbReference>
<name>A0A163QD00_9BACL</name>
<dbReference type="EMBL" id="LRFC01000034">
    <property type="protein sequence ID" value="KZE64930.1"/>
    <property type="molecule type" value="Genomic_DNA"/>
</dbReference>
<comment type="caution">
    <text evidence="3">The sequence shown here is derived from an EMBL/GenBank/DDBJ whole genome shotgun (WGS) entry which is preliminary data.</text>
</comment>
<dbReference type="GO" id="GO:0032259">
    <property type="term" value="P:methylation"/>
    <property type="evidence" value="ECO:0007669"/>
    <property type="project" value="UniProtKB-KW"/>
</dbReference>
<keyword evidence="1" id="KW-1015">Disulfide bond</keyword>
<keyword evidence="3" id="KW-0808">Transferase</keyword>
<reference evidence="4" key="1">
    <citation type="submission" date="2016-01" db="EMBL/GenBank/DDBJ databases">
        <title>Draft genome of Chromobacterium sp. F49.</title>
        <authorList>
            <person name="Hong K.W."/>
        </authorList>
    </citation>
    <scope>NUCLEOTIDE SEQUENCE [LARGE SCALE GENOMIC DNA]</scope>
    <source>
        <strain evidence="4">P7IIIA</strain>
    </source>
</reference>
<dbReference type="InterPro" id="IPR000866">
    <property type="entry name" value="AhpC/TSA"/>
</dbReference>
<evidence type="ECO:0000259" key="2">
    <source>
        <dbReference type="Pfam" id="PF00578"/>
    </source>
</evidence>
<dbReference type="InterPro" id="IPR036249">
    <property type="entry name" value="Thioredoxin-like_sf"/>
</dbReference>
<evidence type="ECO:0000313" key="3">
    <source>
        <dbReference type="EMBL" id="KZE64930.1"/>
    </source>
</evidence>
<proteinExistence type="predicted"/>